<evidence type="ECO:0000313" key="1">
    <source>
        <dbReference type="EMBL" id="KAK1735416.1"/>
    </source>
</evidence>
<sequence>MERRIHSSFISWGKQVSAKGTNRQWTSTLSCVQADLRIQVSSLWLSPEVLLKKFESNFRSMCSDGSVLAAYLYNNLEESGSGMLNMFLDGKFKKGVDKNVPYKSASELKGLFTKDIEETFKNGFARVEVKNHFDKHFCDFTIQQFLISLGYHSFDELKEEERSLIYKCGRFPVWDEITEEPVSVSI</sequence>
<comment type="caution">
    <text evidence="1">The sequence shown here is derived from an EMBL/GenBank/DDBJ whole genome shotgun (WGS) entry which is preliminary data.</text>
</comment>
<organism evidence="1 2">
    <name type="scientific">Skeletonema marinoi</name>
    <dbReference type="NCBI Taxonomy" id="267567"/>
    <lineage>
        <taxon>Eukaryota</taxon>
        <taxon>Sar</taxon>
        <taxon>Stramenopiles</taxon>
        <taxon>Ochrophyta</taxon>
        <taxon>Bacillariophyta</taxon>
        <taxon>Coscinodiscophyceae</taxon>
        <taxon>Thalassiosirophycidae</taxon>
        <taxon>Thalassiosirales</taxon>
        <taxon>Skeletonemataceae</taxon>
        <taxon>Skeletonema</taxon>
        <taxon>Skeletonema marinoi-dohrnii complex</taxon>
    </lineage>
</organism>
<evidence type="ECO:0000313" key="2">
    <source>
        <dbReference type="Proteomes" id="UP001224775"/>
    </source>
</evidence>
<gene>
    <name evidence="1" type="ORF">QTG54_014030</name>
</gene>
<name>A0AAD9D610_9STRA</name>
<keyword evidence="2" id="KW-1185">Reference proteome</keyword>
<reference evidence="1" key="1">
    <citation type="submission" date="2023-06" db="EMBL/GenBank/DDBJ databases">
        <title>Survivors Of The Sea: Transcriptome response of Skeletonema marinoi to long-term dormancy.</title>
        <authorList>
            <person name="Pinder M.I.M."/>
            <person name="Kourtchenko O."/>
            <person name="Robertson E.K."/>
            <person name="Larsson T."/>
            <person name="Maumus F."/>
            <person name="Osuna-Cruz C.M."/>
            <person name="Vancaester E."/>
            <person name="Stenow R."/>
            <person name="Vandepoele K."/>
            <person name="Ploug H."/>
            <person name="Bruchert V."/>
            <person name="Godhe A."/>
            <person name="Topel M."/>
        </authorList>
    </citation>
    <scope>NUCLEOTIDE SEQUENCE</scope>
    <source>
        <strain evidence="1">R05AC</strain>
    </source>
</reference>
<dbReference type="EMBL" id="JATAAI010000034">
    <property type="protein sequence ID" value="KAK1735416.1"/>
    <property type="molecule type" value="Genomic_DNA"/>
</dbReference>
<protein>
    <submittedName>
        <fullName evidence="1">Uncharacterized protein</fullName>
    </submittedName>
</protein>
<proteinExistence type="predicted"/>
<dbReference type="Proteomes" id="UP001224775">
    <property type="component" value="Unassembled WGS sequence"/>
</dbReference>
<dbReference type="AlphaFoldDB" id="A0AAD9D610"/>
<accession>A0AAD9D610</accession>